<evidence type="ECO:0000313" key="7">
    <source>
        <dbReference type="EMBL" id="KAK0494487.1"/>
    </source>
</evidence>
<evidence type="ECO:0000256" key="1">
    <source>
        <dbReference type="ARBA" id="ARBA00004141"/>
    </source>
</evidence>
<keyword evidence="6" id="KW-0406">Ion transport</keyword>
<dbReference type="EMBL" id="JAUEPU010000020">
    <property type="protein sequence ID" value="KAK0494487.1"/>
    <property type="molecule type" value="Genomic_DNA"/>
</dbReference>
<evidence type="ECO:0000256" key="3">
    <source>
        <dbReference type="ARBA" id="ARBA00022692"/>
    </source>
</evidence>
<feature type="transmembrane region" description="Helical" evidence="6">
    <location>
        <begin position="436"/>
        <end position="453"/>
    </location>
</feature>
<evidence type="ECO:0000256" key="2">
    <source>
        <dbReference type="ARBA" id="ARBA00022448"/>
    </source>
</evidence>
<comment type="similarity">
    <text evidence="6">Belongs to the ferroportin (FP) (TC 2.A.100) family. SLC40A subfamily.</text>
</comment>
<comment type="caution">
    <text evidence="7">The sequence shown here is derived from an EMBL/GenBank/DDBJ whole genome shotgun (WGS) entry which is preliminary data.</text>
</comment>
<feature type="transmembrane region" description="Helical" evidence="6">
    <location>
        <begin position="372"/>
        <end position="392"/>
    </location>
</feature>
<comment type="caution">
    <text evidence="6">Lacks conserved residue(s) required for the propagation of feature annotation.</text>
</comment>
<keyword evidence="8" id="KW-1185">Reference proteome</keyword>
<dbReference type="Proteomes" id="UP001175228">
    <property type="component" value="Unassembled WGS sequence"/>
</dbReference>
<dbReference type="GO" id="GO:0005381">
    <property type="term" value="F:iron ion transmembrane transporter activity"/>
    <property type="evidence" value="ECO:0007669"/>
    <property type="project" value="UniProtKB-UniRule"/>
</dbReference>
<keyword evidence="3 6" id="KW-0812">Transmembrane</keyword>
<comment type="subcellular location">
    <subcellularLocation>
        <location evidence="1 6">Membrane</location>
        <topology evidence="1 6">Multi-pass membrane protein</topology>
    </subcellularLocation>
</comment>
<evidence type="ECO:0000313" key="8">
    <source>
        <dbReference type="Proteomes" id="UP001175228"/>
    </source>
</evidence>
<dbReference type="Pfam" id="PF06963">
    <property type="entry name" value="FPN1"/>
    <property type="match status" value="1"/>
</dbReference>
<proteinExistence type="inferred from homology"/>
<accession>A0AA39ULN5</accession>
<feature type="transmembrane region" description="Helical" evidence="6">
    <location>
        <begin position="168"/>
        <end position="193"/>
    </location>
</feature>
<dbReference type="GO" id="GO:0016020">
    <property type="term" value="C:membrane"/>
    <property type="evidence" value="ECO:0007669"/>
    <property type="project" value="UniProtKB-SubCell"/>
</dbReference>
<dbReference type="AlphaFoldDB" id="A0AA39ULN5"/>
<evidence type="ECO:0000256" key="5">
    <source>
        <dbReference type="ARBA" id="ARBA00023136"/>
    </source>
</evidence>
<keyword evidence="2 6" id="KW-0813">Transport</keyword>
<evidence type="ECO:0000256" key="6">
    <source>
        <dbReference type="RuleBase" id="RU365065"/>
    </source>
</evidence>
<dbReference type="InterPro" id="IPR009716">
    <property type="entry name" value="Ferroportin-1"/>
</dbReference>
<keyword evidence="5 6" id="KW-0472">Membrane</keyword>
<feature type="transmembrane region" description="Helical" evidence="6">
    <location>
        <begin position="341"/>
        <end position="360"/>
    </location>
</feature>
<organism evidence="7 8">
    <name type="scientific">Armillaria luteobubalina</name>
    <dbReference type="NCBI Taxonomy" id="153913"/>
    <lineage>
        <taxon>Eukaryota</taxon>
        <taxon>Fungi</taxon>
        <taxon>Dikarya</taxon>
        <taxon>Basidiomycota</taxon>
        <taxon>Agaricomycotina</taxon>
        <taxon>Agaricomycetes</taxon>
        <taxon>Agaricomycetidae</taxon>
        <taxon>Agaricales</taxon>
        <taxon>Marasmiineae</taxon>
        <taxon>Physalacriaceae</taxon>
        <taxon>Armillaria</taxon>
    </lineage>
</organism>
<evidence type="ECO:0000256" key="4">
    <source>
        <dbReference type="ARBA" id="ARBA00022989"/>
    </source>
</evidence>
<comment type="function">
    <text evidence="6">May be involved in iron transport and iron homeostasis.</text>
</comment>
<dbReference type="PANTHER" id="PTHR11660">
    <property type="entry name" value="SOLUTE CARRIER FAMILY 40 MEMBER"/>
    <property type="match status" value="1"/>
</dbReference>
<name>A0AA39ULN5_9AGAR</name>
<keyword evidence="4 6" id="KW-1133">Transmembrane helix</keyword>
<sequence length="566" mass="63442">MSTEVESTAQTDVIQLADIRAVHGDNCDESQSSLSRHSSISLPHVLEPGVSTSPSRNHAICTKPLALLTALHFSSTWGDRCFEFAAYLFLIQIFRSTLLPASIFGFCTAGAAIILSGWMGYLVDNQHRLRILQLAIFFQKIATATAYAAFTAIFFIDKFLEAGSQGPIWALFTAIVLSGIVVKLATVCIQISIERDWATTIGEGDSVRLMKINTWLRRIDLICKLIAPLFVSMLTTAGSYRFAAAFLCGMAVVTAFIEIPLSYIVYKMFPVLESEYQQRLANTRDADQKRHNQKISLKRWIDPRPTFRDWQEFSHFPVFYTSLSISRFKHRLPSVPDEAKHFLSIYLTVLSFDGTFLSYLKAAGGWNDPFIAGMRAICTVTGLIGTILLPYVERKIGLIRSGAWSIWSEVITLVPTVLALYIGVPKGIGHGPAYNSTMLFGGMALSRIGLWMFDLAQVGSLLTASQKVSKITLYCSQLQILQEALEHHPRRNTLTALQYSLMNTFDMLKYVLTMVLSDPQQFRWAGLVSWIVVFFGGLLYGVYVYKSRGHVIHVEWIYRVIGKKSE</sequence>
<feature type="transmembrane region" description="Helical" evidence="6">
    <location>
        <begin position="242"/>
        <end position="266"/>
    </location>
</feature>
<feature type="transmembrane region" description="Helical" evidence="6">
    <location>
        <begin position="131"/>
        <end position="156"/>
    </location>
</feature>
<feature type="transmembrane region" description="Helical" evidence="6">
    <location>
        <begin position="98"/>
        <end position="119"/>
    </location>
</feature>
<protein>
    <recommendedName>
        <fullName evidence="6">Solute carrier family 40 member</fullName>
    </recommendedName>
</protein>
<gene>
    <name evidence="7" type="ORF">EDD18DRAFT_1464145</name>
</gene>
<feature type="transmembrane region" description="Helical" evidence="6">
    <location>
        <begin position="404"/>
        <end position="424"/>
    </location>
</feature>
<dbReference type="PANTHER" id="PTHR11660:SF57">
    <property type="entry name" value="SOLUTE CARRIER FAMILY 40 MEMBER"/>
    <property type="match status" value="1"/>
</dbReference>
<feature type="transmembrane region" description="Helical" evidence="6">
    <location>
        <begin position="524"/>
        <end position="545"/>
    </location>
</feature>
<reference evidence="7" key="1">
    <citation type="submission" date="2023-06" db="EMBL/GenBank/DDBJ databases">
        <authorList>
            <consortium name="Lawrence Berkeley National Laboratory"/>
            <person name="Ahrendt S."/>
            <person name="Sahu N."/>
            <person name="Indic B."/>
            <person name="Wong-Bajracharya J."/>
            <person name="Merenyi Z."/>
            <person name="Ke H.-M."/>
            <person name="Monk M."/>
            <person name="Kocsube S."/>
            <person name="Drula E."/>
            <person name="Lipzen A."/>
            <person name="Balint B."/>
            <person name="Henrissat B."/>
            <person name="Andreopoulos B."/>
            <person name="Martin F.M."/>
            <person name="Harder C.B."/>
            <person name="Rigling D."/>
            <person name="Ford K.L."/>
            <person name="Foster G.D."/>
            <person name="Pangilinan J."/>
            <person name="Papanicolaou A."/>
            <person name="Barry K."/>
            <person name="LaButti K."/>
            <person name="Viragh M."/>
            <person name="Koriabine M."/>
            <person name="Yan M."/>
            <person name="Riley R."/>
            <person name="Champramary S."/>
            <person name="Plett K.L."/>
            <person name="Tsai I.J."/>
            <person name="Slot J."/>
            <person name="Sipos G."/>
            <person name="Plett J."/>
            <person name="Nagy L.G."/>
            <person name="Grigoriev I.V."/>
        </authorList>
    </citation>
    <scope>NUCLEOTIDE SEQUENCE</scope>
    <source>
        <strain evidence="7">HWK02</strain>
    </source>
</reference>